<comment type="caution">
    <text evidence="2">The sequence shown here is derived from an EMBL/GenBank/DDBJ whole genome shotgun (WGS) entry which is preliminary data.</text>
</comment>
<evidence type="ECO:0000313" key="2">
    <source>
        <dbReference type="EMBL" id="KAK3768409.1"/>
    </source>
</evidence>
<dbReference type="AlphaFoldDB" id="A0AAE0ZFG0"/>
<sequence>MGTSGRPEVPDRWGRAWSADCPSFQALGMEVLLDLVVISSSMLLTVTPACGELSSRSSSAHFPIKPWHNRPLAN</sequence>
<keyword evidence="3" id="KW-1185">Reference proteome</keyword>
<evidence type="ECO:0000256" key="1">
    <source>
        <dbReference type="SAM" id="MobiDB-lite"/>
    </source>
</evidence>
<reference evidence="2" key="1">
    <citation type="journal article" date="2023" name="G3 (Bethesda)">
        <title>A reference genome for the long-term kleptoplast-retaining sea slug Elysia crispata morphotype clarki.</title>
        <authorList>
            <person name="Eastman K.E."/>
            <person name="Pendleton A.L."/>
            <person name="Shaikh M.A."/>
            <person name="Suttiyut T."/>
            <person name="Ogas R."/>
            <person name="Tomko P."/>
            <person name="Gavelis G."/>
            <person name="Widhalm J.R."/>
            <person name="Wisecaver J.H."/>
        </authorList>
    </citation>
    <scope>NUCLEOTIDE SEQUENCE</scope>
    <source>
        <strain evidence="2">ECLA1</strain>
    </source>
</reference>
<gene>
    <name evidence="2" type="ORF">RRG08_053402</name>
</gene>
<proteinExistence type="predicted"/>
<accession>A0AAE0ZFG0</accession>
<dbReference type="EMBL" id="JAWDGP010004058">
    <property type="protein sequence ID" value="KAK3768409.1"/>
    <property type="molecule type" value="Genomic_DNA"/>
</dbReference>
<feature type="region of interest" description="Disordered" evidence="1">
    <location>
        <begin position="54"/>
        <end position="74"/>
    </location>
</feature>
<organism evidence="2 3">
    <name type="scientific">Elysia crispata</name>
    <name type="common">lettuce slug</name>
    <dbReference type="NCBI Taxonomy" id="231223"/>
    <lineage>
        <taxon>Eukaryota</taxon>
        <taxon>Metazoa</taxon>
        <taxon>Spiralia</taxon>
        <taxon>Lophotrochozoa</taxon>
        <taxon>Mollusca</taxon>
        <taxon>Gastropoda</taxon>
        <taxon>Heterobranchia</taxon>
        <taxon>Euthyneura</taxon>
        <taxon>Panpulmonata</taxon>
        <taxon>Sacoglossa</taxon>
        <taxon>Placobranchoidea</taxon>
        <taxon>Plakobranchidae</taxon>
        <taxon>Elysia</taxon>
    </lineage>
</organism>
<dbReference type="Proteomes" id="UP001283361">
    <property type="component" value="Unassembled WGS sequence"/>
</dbReference>
<name>A0AAE0ZFG0_9GAST</name>
<protein>
    <submittedName>
        <fullName evidence="2">Uncharacterized protein</fullName>
    </submittedName>
</protein>
<evidence type="ECO:0000313" key="3">
    <source>
        <dbReference type="Proteomes" id="UP001283361"/>
    </source>
</evidence>